<dbReference type="AlphaFoldDB" id="A0A974HV81"/>
<dbReference type="Proteomes" id="UP000694892">
    <property type="component" value="Chromosome 2S"/>
</dbReference>
<proteinExistence type="predicted"/>
<sequence>MLHSIFHEVIPKRPVTALLGKQPEVLSKIQFQLFTAIMTAAKKTIAGAWRTKQLSIDITKRKIDWIMSQEKLTSILLDSHGKFVLAWTPWLEYRYGTDGHVALLSI</sequence>
<evidence type="ECO:0000313" key="1">
    <source>
        <dbReference type="EMBL" id="OCT91637.1"/>
    </source>
</evidence>
<name>A0A974HV81_XENLA</name>
<dbReference type="EMBL" id="CM004469">
    <property type="protein sequence ID" value="OCT91637.1"/>
    <property type="molecule type" value="Genomic_DNA"/>
</dbReference>
<evidence type="ECO:0000313" key="2">
    <source>
        <dbReference type="Proteomes" id="UP000694892"/>
    </source>
</evidence>
<reference evidence="2" key="1">
    <citation type="journal article" date="2016" name="Nature">
        <title>Genome evolution in the allotetraploid frog Xenopus laevis.</title>
        <authorList>
            <person name="Session A.M."/>
            <person name="Uno Y."/>
            <person name="Kwon T."/>
            <person name="Chapman J.A."/>
            <person name="Toyoda A."/>
            <person name="Takahashi S."/>
            <person name="Fukui A."/>
            <person name="Hikosaka A."/>
            <person name="Suzuki A."/>
            <person name="Kondo M."/>
            <person name="van Heeringen S.J."/>
            <person name="Quigley I."/>
            <person name="Heinz S."/>
            <person name="Ogino H."/>
            <person name="Ochi H."/>
            <person name="Hellsten U."/>
            <person name="Lyons J.B."/>
            <person name="Simakov O."/>
            <person name="Putnam N."/>
            <person name="Stites J."/>
            <person name="Kuroki Y."/>
            <person name="Tanaka T."/>
            <person name="Michiue T."/>
            <person name="Watanabe M."/>
            <person name="Bogdanovic O."/>
            <person name="Lister R."/>
            <person name="Georgiou G."/>
            <person name="Paranjpe S.S."/>
            <person name="van Kruijsbergen I."/>
            <person name="Shu S."/>
            <person name="Carlson J."/>
            <person name="Kinoshita T."/>
            <person name="Ohta Y."/>
            <person name="Mawaribuchi S."/>
            <person name="Jenkins J."/>
            <person name="Grimwood J."/>
            <person name="Schmutz J."/>
            <person name="Mitros T."/>
            <person name="Mozaffari S.V."/>
            <person name="Suzuki Y."/>
            <person name="Haramoto Y."/>
            <person name="Yamamoto T.S."/>
            <person name="Takagi C."/>
            <person name="Heald R."/>
            <person name="Miller K."/>
            <person name="Haudenschild C."/>
            <person name="Kitzman J."/>
            <person name="Nakayama T."/>
            <person name="Izutsu Y."/>
            <person name="Robert J."/>
            <person name="Fortriede J."/>
            <person name="Burns K."/>
            <person name="Lotay V."/>
            <person name="Karimi K."/>
            <person name="Yasuoka Y."/>
            <person name="Dichmann D.S."/>
            <person name="Flajnik M.F."/>
            <person name="Houston D.W."/>
            <person name="Shendure J."/>
            <person name="DuPasquier L."/>
            <person name="Vize P.D."/>
            <person name="Zorn A.M."/>
            <person name="Ito M."/>
            <person name="Marcotte E.M."/>
            <person name="Wallingford J.B."/>
            <person name="Ito Y."/>
            <person name="Asashima M."/>
            <person name="Ueno N."/>
            <person name="Matsuda Y."/>
            <person name="Veenstra G.J."/>
            <person name="Fujiyama A."/>
            <person name="Harland R.M."/>
            <person name="Taira M."/>
            <person name="Rokhsar D.S."/>
        </authorList>
    </citation>
    <scope>NUCLEOTIDE SEQUENCE [LARGE SCALE GENOMIC DNA]</scope>
    <source>
        <strain evidence="2">J</strain>
    </source>
</reference>
<accession>A0A974HV81</accession>
<protein>
    <submittedName>
        <fullName evidence="1">Uncharacterized protein</fullName>
    </submittedName>
</protein>
<organism evidence="1 2">
    <name type="scientific">Xenopus laevis</name>
    <name type="common">African clawed frog</name>
    <dbReference type="NCBI Taxonomy" id="8355"/>
    <lineage>
        <taxon>Eukaryota</taxon>
        <taxon>Metazoa</taxon>
        <taxon>Chordata</taxon>
        <taxon>Craniata</taxon>
        <taxon>Vertebrata</taxon>
        <taxon>Euteleostomi</taxon>
        <taxon>Amphibia</taxon>
        <taxon>Batrachia</taxon>
        <taxon>Anura</taxon>
        <taxon>Pipoidea</taxon>
        <taxon>Pipidae</taxon>
        <taxon>Xenopodinae</taxon>
        <taxon>Xenopus</taxon>
        <taxon>Xenopus</taxon>
    </lineage>
</organism>
<gene>
    <name evidence="1" type="ORF">XELAEV_18014697mg</name>
</gene>